<feature type="domain" description="Protein FecR C-terminal" evidence="3">
    <location>
        <begin position="254"/>
        <end position="320"/>
    </location>
</feature>
<keyword evidence="1" id="KW-0472">Membrane</keyword>
<evidence type="ECO:0000256" key="1">
    <source>
        <dbReference type="SAM" id="Phobius"/>
    </source>
</evidence>
<protein>
    <submittedName>
        <fullName evidence="4">FecR domain-containing protein</fullName>
    </submittedName>
</protein>
<reference evidence="4 5" key="1">
    <citation type="submission" date="2020-08" db="EMBL/GenBank/DDBJ databases">
        <title>Genome public.</title>
        <authorList>
            <person name="Liu C."/>
            <person name="Sun Q."/>
        </authorList>
    </citation>
    <scope>NUCLEOTIDE SEQUENCE [LARGE SCALE GENOMIC DNA]</scope>
    <source>
        <strain evidence="4 5">NSJ-79</strain>
    </source>
</reference>
<keyword evidence="1" id="KW-0812">Transmembrane</keyword>
<sequence length="337" mass="38564">MENRINHIIARVLSGESSSDDILSLSEWLNENEKNRDEFRRLKNYWDADVAFKHSVAPAFSADKLQQKINVQRRQTDRRQLWRNAIPLIAAACLLFILSTAFFLYNTNDRTSEYYTLLTGEHTSNFTMEDGTVITLNKNSRLSYSDKYGKSSRDVKLEGEAYFEVAKDSGKPFQVEMNGASITVLGTHFNIKADAESDDITATLVEGSIRFEGAKQNIVMTPNQQLTFSRSTNKVDVKEIDTDTFTAWKDGLLKYKSIPFTKLIENLKDIYQVEIQIDDERLADPSVTVSGTFGQEQSFEQILKVISYSLPVQWTNNNGVYHIQYATLKKTMPMRER</sequence>
<dbReference type="PANTHER" id="PTHR30273">
    <property type="entry name" value="PERIPLASMIC SIGNAL SENSOR AND SIGMA FACTOR ACTIVATOR FECR-RELATED"/>
    <property type="match status" value="1"/>
</dbReference>
<dbReference type="Gene3D" id="2.60.120.1440">
    <property type="match status" value="1"/>
</dbReference>
<dbReference type="PANTHER" id="PTHR30273:SF2">
    <property type="entry name" value="PROTEIN FECR"/>
    <property type="match status" value="1"/>
</dbReference>
<gene>
    <name evidence="4" type="ORF">H8S65_06740</name>
</gene>
<name>A0ABR7DN31_9BACT</name>
<evidence type="ECO:0000259" key="3">
    <source>
        <dbReference type="Pfam" id="PF16344"/>
    </source>
</evidence>
<comment type="caution">
    <text evidence="4">The sequence shown here is derived from an EMBL/GenBank/DDBJ whole genome shotgun (WGS) entry which is preliminary data.</text>
</comment>
<feature type="domain" description="FecR protein" evidence="2">
    <location>
        <begin position="119"/>
        <end position="210"/>
    </location>
</feature>
<dbReference type="Pfam" id="PF16344">
    <property type="entry name" value="FecR_C"/>
    <property type="match status" value="1"/>
</dbReference>
<dbReference type="Proteomes" id="UP000651475">
    <property type="component" value="Unassembled WGS sequence"/>
</dbReference>
<dbReference type="InterPro" id="IPR012373">
    <property type="entry name" value="Ferrdict_sens_TM"/>
</dbReference>
<dbReference type="Pfam" id="PF04773">
    <property type="entry name" value="FecR"/>
    <property type="match status" value="1"/>
</dbReference>
<evidence type="ECO:0000259" key="2">
    <source>
        <dbReference type="Pfam" id="PF04773"/>
    </source>
</evidence>
<accession>A0ABR7DN31</accession>
<feature type="transmembrane region" description="Helical" evidence="1">
    <location>
        <begin position="81"/>
        <end position="105"/>
    </location>
</feature>
<keyword evidence="5" id="KW-1185">Reference proteome</keyword>
<dbReference type="RefSeq" id="WP_186929228.1">
    <property type="nucleotide sequence ID" value="NZ_JACOOJ010000008.1"/>
</dbReference>
<proteinExistence type="predicted"/>
<dbReference type="InterPro" id="IPR032508">
    <property type="entry name" value="FecR_C"/>
</dbReference>
<keyword evidence="1" id="KW-1133">Transmembrane helix</keyword>
<dbReference type="InterPro" id="IPR006860">
    <property type="entry name" value="FecR"/>
</dbReference>
<evidence type="ECO:0000313" key="5">
    <source>
        <dbReference type="Proteomes" id="UP000651475"/>
    </source>
</evidence>
<dbReference type="EMBL" id="JACOOJ010000008">
    <property type="protein sequence ID" value="MBC5632465.1"/>
    <property type="molecule type" value="Genomic_DNA"/>
</dbReference>
<dbReference type="PIRSF" id="PIRSF018266">
    <property type="entry name" value="FecR"/>
    <property type="match status" value="1"/>
</dbReference>
<organism evidence="4 5">
    <name type="scientific">Parabacteroides hominis</name>
    <dbReference type="NCBI Taxonomy" id="2763057"/>
    <lineage>
        <taxon>Bacteria</taxon>
        <taxon>Pseudomonadati</taxon>
        <taxon>Bacteroidota</taxon>
        <taxon>Bacteroidia</taxon>
        <taxon>Bacteroidales</taxon>
        <taxon>Tannerellaceae</taxon>
        <taxon>Parabacteroides</taxon>
    </lineage>
</organism>
<evidence type="ECO:0000313" key="4">
    <source>
        <dbReference type="EMBL" id="MBC5632465.1"/>
    </source>
</evidence>
<dbReference type="Gene3D" id="3.55.50.30">
    <property type="match status" value="1"/>
</dbReference>